<keyword evidence="2" id="KW-0812">Transmembrane</keyword>
<name>A0A8T0JVG7_PHAAN</name>
<keyword evidence="2" id="KW-1133">Transmembrane helix</keyword>
<protein>
    <submittedName>
        <fullName evidence="3">Uncharacterized protein</fullName>
    </submittedName>
</protein>
<accession>A0A8T0JVG7</accession>
<evidence type="ECO:0000313" key="4">
    <source>
        <dbReference type="Proteomes" id="UP000743370"/>
    </source>
</evidence>
<proteinExistence type="predicted"/>
<evidence type="ECO:0000256" key="2">
    <source>
        <dbReference type="SAM" id="Phobius"/>
    </source>
</evidence>
<feature type="region of interest" description="Disordered" evidence="1">
    <location>
        <begin position="264"/>
        <end position="305"/>
    </location>
</feature>
<evidence type="ECO:0000256" key="1">
    <source>
        <dbReference type="SAM" id="MobiDB-lite"/>
    </source>
</evidence>
<evidence type="ECO:0000313" key="3">
    <source>
        <dbReference type="EMBL" id="KAG2384395.1"/>
    </source>
</evidence>
<comment type="caution">
    <text evidence="3">The sequence shown here is derived from an EMBL/GenBank/DDBJ whole genome shotgun (WGS) entry which is preliminary data.</text>
</comment>
<feature type="transmembrane region" description="Helical" evidence="2">
    <location>
        <begin position="179"/>
        <end position="201"/>
    </location>
</feature>
<gene>
    <name evidence="3" type="ORF">HKW66_Vig0148410</name>
</gene>
<sequence length="430" mass="46369">MKGFLVDDRPTQKIEGFNVRTTEKKNCLLLRKGKVVGCEEEKGGETKKKLGYGLLPSGVDEEEAGLQVHVSGSLKLVSGYSPFFNFRIWCIRIAFVSGYNHLLLLLLRSHLLLLLSLQPSSSSSSSSSCFAPAASSCFAPAASSFATGAASSWSVAGGASSRSAAGAGGVAASSRSGAVVLLPGLLLVLVVLLLLPGPVLWCFFPVRCWCWWCCCFFPVRCCGASSRSATAAIAGLLLQLGHCEGLLKKVKNIKYIPEQPDWTTYRDPTPASPPPSVDEYSPRNTESVPSVPSGGTSSSRGSKRKAPLVDVVDAHFSGLRTSLDGFTDALTSSNVHLGVISNAAVEQVSTMKDRNEILRSQTEILRRTPNYTYTEADIYDMLSGMQISDETLLEQCYDFLCSNPTCVKRLMGLPPHKRWNKLCKMYSGGN</sequence>
<feature type="compositionally biased region" description="Low complexity" evidence="1">
    <location>
        <begin position="287"/>
        <end position="300"/>
    </location>
</feature>
<dbReference type="EMBL" id="JABFOF010000008">
    <property type="protein sequence ID" value="KAG2384395.1"/>
    <property type="molecule type" value="Genomic_DNA"/>
</dbReference>
<dbReference type="Proteomes" id="UP000743370">
    <property type="component" value="Unassembled WGS sequence"/>
</dbReference>
<organism evidence="3 4">
    <name type="scientific">Phaseolus angularis</name>
    <name type="common">Azuki bean</name>
    <name type="synonym">Vigna angularis</name>
    <dbReference type="NCBI Taxonomy" id="3914"/>
    <lineage>
        <taxon>Eukaryota</taxon>
        <taxon>Viridiplantae</taxon>
        <taxon>Streptophyta</taxon>
        <taxon>Embryophyta</taxon>
        <taxon>Tracheophyta</taxon>
        <taxon>Spermatophyta</taxon>
        <taxon>Magnoliopsida</taxon>
        <taxon>eudicotyledons</taxon>
        <taxon>Gunneridae</taxon>
        <taxon>Pentapetalae</taxon>
        <taxon>rosids</taxon>
        <taxon>fabids</taxon>
        <taxon>Fabales</taxon>
        <taxon>Fabaceae</taxon>
        <taxon>Papilionoideae</taxon>
        <taxon>50 kb inversion clade</taxon>
        <taxon>NPAAA clade</taxon>
        <taxon>indigoferoid/millettioid clade</taxon>
        <taxon>Phaseoleae</taxon>
        <taxon>Vigna</taxon>
    </lineage>
</organism>
<dbReference type="AlphaFoldDB" id="A0A8T0JVG7"/>
<reference evidence="3 4" key="1">
    <citation type="submission" date="2020-05" db="EMBL/GenBank/DDBJ databases">
        <title>Vigna angularis (adzuki bean) Var. LongXiaoDou No. 4 denovo assembly.</title>
        <authorList>
            <person name="Xiang H."/>
        </authorList>
    </citation>
    <scope>NUCLEOTIDE SEQUENCE [LARGE SCALE GENOMIC DNA]</scope>
    <source>
        <tissue evidence="3">Leaf</tissue>
    </source>
</reference>
<keyword evidence="2" id="KW-0472">Membrane</keyword>